<dbReference type="Proteomes" id="UP000509429">
    <property type="component" value="Chromosome"/>
</dbReference>
<dbReference type="PANTHER" id="PTHR43692">
    <property type="entry name" value="UDP-N-ACETYLMURAMOYLALANINE--D-GLUTAMATE LIGASE"/>
    <property type="match status" value="1"/>
</dbReference>
<sequence length="434" mass="48019">MKLVLGLGKTGFSIARFLSEQSIDYKIADSRTNPPLLSKYSSAFLKSLPTLGAWTLDLLKKVDEIFISPGIAQNESIVIWAKEQNIPIVSDIELFSRFAKAPIIGITGSNGKSTVTQLLTQMIANAGIQVAMGGNIGTPALDCLSEKTEYYVLELSSYQLDYTHHLNLIVGIVLNITPDHLDRYQNFKHYINSKLSLYQYCQHLVINLDEPLTPTKENAKRFSINIPKQADDFGTVTCHDICYLLKGDDVLMSINEAQLIGEHNTRNILAALALGDQIKLPITSMIQSIKNFKGLEHRLEWVVKKQNIDYYNDSKATNALATITALNALIDKYENIVLIAGGIKKQEDYTVLFELIDNNIPNVVLIGQSAKELGSNIHTAKVTYANSIEAAVNIANTLIDSGAILLSPACTSFDMFDNFEQRGQMFKNAVLVIS</sequence>
<dbReference type="NCBIfam" id="TIGR01087">
    <property type="entry name" value="murD"/>
    <property type="match status" value="1"/>
</dbReference>
<feature type="domain" description="Mur ligase C-terminal" evidence="9">
    <location>
        <begin position="297"/>
        <end position="407"/>
    </location>
</feature>
<organism evidence="11 12">
    <name type="scientific">Candidatus Ruthia endofausta</name>
    <dbReference type="NCBI Taxonomy" id="2738852"/>
    <lineage>
        <taxon>Bacteria</taxon>
        <taxon>Pseudomonadati</taxon>
        <taxon>Pseudomonadota</taxon>
        <taxon>Gammaproteobacteria</taxon>
        <taxon>Candidatus Pseudothioglobaceae</taxon>
        <taxon>Candidatus Ruthturnera</taxon>
    </lineage>
</organism>
<keyword evidence="7 8" id="KW-0132">Cell division</keyword>
<dbReference type="Gene3D" id="3.40.1190.10">
    <property type="entry name" value="Mur-like, catalytic domain"/>
    <property type="match status" value="1"/>
</dbReference>
<dbReference type="GO" id="GO:0008764">
    <property type="term" value="F:UDP-N-acetylmuramoylalanine-D-glutamate ligase activity"/>
    <property type="evidence" value="ECO:0007669"/>
    <property type="project" value="UniProtKB-UniRule"/>
</dbReference>
<dbReference type="Gene3D" id="3.40.50.720">
    <property type="entry name" value="NAD(P)-binding Rossmann-like Domain"/>
    <property type="match status" value="1"/>
</dbReference>
<dbReference type="Pfam" id="PF08245">
    <property type="entry name" value="Mur_ligase_M"/>
    <property type="match status" value="1"/>
</dbReference>
<evidence type="ECO:0000256" key="5">
    <source>
        <dbReference type="ARBA" id="ARBA00022741"/>
    </source>
</evidence>
<reference evidence="11 12" key="1">
    <citation type="submission" date="2020-05" db="EMBL/GenBank/DDBJ databases">
        <title>Horizontal transmission and recombination maintain forever young bacterial symbiont genomes.</title>
        <authorList>
            <person name="Russell S.L."/>
            <person name="Pepper-Tunick E."/>
            <person name="Svedberg J."/>
            <person name="Byrne A."/>
            <person name="Ruelas Castillo J."/>
            <person name="Vollmers C."/>
            <person name="Beinart R.A."/>
            <person name="Corbett-Detig R."/>
        </authorList>
    </citation>
    <scope>NUCLEOTIDE SEQUENCE [LARGE SCALE GENOMIC DNA]</scope>
    <source>
        <strain evidence="11">JDF_Ridge</strain>
    </source>
</reference>
<comment type="similarity">
    <text evidence="7">Belongs to the MurCDEF family.</text>
</comment>
<evidence type="ECO:0000256" key="6">
    <source>
        <dbReference type="ARBA" id="ARBA00022840"/>
    </source>
</evidence>
<keyword evidence="7 8" id="KW-0133">Cell shape</keyword>
<dbReference type="AlphaFoldDB" id="A0A6N0HMW2"/>
<dbReference type="EC" id="6.3.2.9" evidence="7 8"/>
<dbReference type="Gene3D" id="3.90.190.20">
    <property type="entry name" value="Mur ligase, C-terminal domain"/>
    <property type="match status" value="1"/>
</dbReference>
<keyword evidence="6 7" id="KW-0067">ATP-binding</keyword>
<evidence type="ECO:0000259" key="9">
    <source>
        <dbReference type="Pfam" id="PF02875"/>
    </source>
</evidence>
<protein>
    <recommendedName>
        <fullName evidence="7 8">UDP-N-acetylmuramoylalanine--D-glutamate ligase</fullName>
        <ecNumber evidence="7 8">6.3.2.9</ecNumber>
    </recommendedName>
    <alternativeName>
        <fullName evidence="7">D-glutamic acid-adding enzyme</fullName>
    </alternativeName>
    <alternativeName>
        <fullName evidence="7">UDP-N-acetylmuramoyl-L-alanyl-D-glutamate synthetase</fullName>
    </alternativeName>
</protein>
<evidence type="ECO:0000256" key="7">
    <source>
        <dbReference type="HAMAP-Rule" id="MF_00639"/>
    </source>
</evidence>
<comment type="catalytic activity">
    <reaction evidence="7 8">
        <text>UDP-N-acetyl-alpha-D-muramoyl-L-alanine + D-glutamate + ATP = UDP-N-acetyl-alpha-D-muramoyl-L-alanyl-D-glutamate + ADP + phosphate + H(+)</text>
        <dbReference type="Rhea" id="RHEA:16429"/>
        <dbReference type="ChEBI" id="CHEBI:15378"/>
        <dbReference type="ChEBI" id="CHEBI:29986"/>
        <dbReference type="ChEBI" id="CHEBI:30616"/>
        <dbReference type="ChEBI" id="CHEBI:43474"/>
        <dbReference type="ChEBI" id="CHEBI:83898"/>
        <dbReference type="ChEBI" id="CHEBI:83900"/>
        <dbReference type="ChEBI" id="CHEBI:456216"/>
        <dbReference type="EC" id="6.3.2.9"/>
    </reaction>
</comment>
<dbReference type="InterPro" id="IPR013221">
    <property type="entry name" value="Mur_ligase_cen"/>
</dbReference>
<proteinExistence type="inferred from homology"/>
<dbReference type="KEGG" id="reo:HUE58_00300"/>
<dbReference type="GO" id="GO:0005737">
    <property type="term" value="C:cytoplasm"/>
    <property type="evidence" value="ECO:0007669"/>
    <property type="project" value="UniProtKB-SubCell"/>
</dbReference>
<evidence type="ECO:0000256" key="3">
    <source>
        <dbReference type="ARBA" id="ARBA00022490"/>
    </source>
</evidence>
<dbReference type="GO" id="GO:0005524">
    <property type="term" value="F:ATP binding"/>
    <property type="evidence" value="ECO:0007669"/>
    <property type="project" value="UniProtKB-UniRule"/>
</dbReference>
<evidence type="ECO:0000256" key="2">
    <source>
        <dbReference type="ARBA" id="ARBA00004752"/>
    </source>
</evidence>
<dbReference type="GO" id="GO:0071555">
    <property type="term" value="P:cell wall organization"/>
    <property type="evidence" value="ECO:0007669"/>
    <property type="project" value="UniProtKB-KW"/>
</dbReference>
<evidence type="ECO:0000256" key="1">
    <source>
        <dbReference type="ARBA" id="ARBA00004496"/>
    </source>
</evidence>
<dbReference type="InterPro" id="IPR036615">
    <property type="entry name" value="Mur_ligase_C_dom_sf"/>
</dbReference>
<dbReference type="InterPro" id="IPR036565">
    <property type="entry name" value="Mur-like_cat_sf"/>
</dbReference>
<comment type="subcellular location">
    <subcellularLocation>
        <location evidence="1 7 8">Cytoplasm</location>
    </subcellularLocation>
</comment>
<name>A0A6N0HMW2_9GAMM</name>
<feature type="binding site" evidence="7">
    <location>
        <begin position="108"/>
        <end position="114"/>
    </location>
    <ligand>
        <name>ATP</name>
        <dbReference type="ChEBI" id="CHEBI:30616"/>
    </ligand>
</feature>
<comment type="pathway">
    <text evidence="2 7 8">Cell wall biogenesis; peptidoglycan biosynthesis.</text>
</comment>
<dbReference type="InterPro" id="IPR004101">
    <property type="entry name" value="Mur_ligase_C"/>
</dbReference>
<dbReference type="SUPFAM" id="SSF51984">
    <property type="entry name" value="MurCD N-terminal domain"/>
    <property type="match status" value="1"/>
</dbReference>
<dbReference type="Pfam" id="PF21799">
    <property type="entry name" value="MurD-like_N"/>
    <property type="match status" value="1"/>
</dbReference>
<keyword evidence="7 8" id="KW-0961">Cell wall biogenesis/degradation</keyword>
<dbReference type="GO" id="GO:0008360">
    <property type="term" value="P:regulation of cell shape"/>
    <property type="evidence" value="ECO:0007669"/>
    <property type="project" value="UniProtKB-KW"/>
</dbReference>
<evidence type="ECO:0000259" key="10">
    <source>
        <dbReference type="Pfam" id="PF08245"/>
    </source>
</evidence>
<gene>
    <name evidence="7 11" type="primary">murD</name>
    <name evidence="11" type="ORF">HUE58_00300</name>
</gene>
<evidence type="ECO:0000313" key="11">
    <source>
        <dbReference type="EMBL" id="QKQ23675.1"/>
    </source>
</evidence>
<keyword evidence="5 7" id="KW-0547">Nucleotide-binding</keyword>
<dbReference type="SUPFAM" id="SSF53623">
    <property type="entry name" value="MurD-like peptide ligases, catalytic domain"/>
    <property type="match status" value="1"/>
</dbReference>
<dbReference type="Pfam" id="PF02875">
    <property type="entry name" value="Mur_ligase_C"/>
    <property type="match status" value="1"/>
</dbReference>
<evidence type="ECO:0000313" key="12">
    <source>
        <dbReference type="Proteomes" id="UP000509429"/>
    </source>
</evidence>
<keyword evidence="12" id="KW-1185">Reference proteome</keyword>
<dbReference type="EMBL" id="CP054490">
    <property type="protein sequence ID" value="QKQ23675.1"/>
    <property type="molecule type" value="Genomic_DNA"/>
</dbReference>
<keyword evidence="3 7" id="KW-0963">Cytoplasm</keyword>
<dbReference type="SUPFAM" id="SSF53244">
    <property type="entry name" value="MurD-like peptide ligases, peptide-binding domain"/>
    <property type="match status" value="1"/>
</dbReference>
<keyword evidence="4 7" id="KW-0436">Ligase</keyword>
<keyword evidence="7 8" id="KW-0573">Peptidoglycan synthesis</keyword>
<accession>A0A6N0HMW2</accession>
<evidence type="ECO:0000256" key="8">
    <source>
        <dbReference type="RuleBase" id="RU003664"/>
    </source>
</evidence>
<evidence type="ECO:0000256" key="4">
    <source>
        <dbReference type="ARBA" id="ARBA00022598"/>
    </source>
</evidence>
<dbReference type="InterPro" id="IPR005762">
    <property type="entry name" value="MurD"/>
</dbReference>
<comment type="function">
    <text evidence="7 8">Cell wall formation. Catalyzes the addition of glutamate to the nucleotide precursor UDP-N-acetylmuramoyl-L-alanine (UMA).</text>
</comment>
<dbReference type="RefSeq" id="WP_174605115.1">
    <property type="nucleotide sequence ID" value="NZ_CP054490.1"/>
</dbReference>
<dbReference type="GO" id="GO:0051301">
    <property type="term" value="P:cell division"/>
    <property type="evidence" value="ECO:0007669"/>
    <property type="project" value="UniProtKB-KW"/>
</dbReference>
<feature type="domain" description="Mur ligase central" evidence="10">
    <location>
        <begin position="106"/>
        <end position="274"/>
    </location>
</feature>
<dbReference type="HAMAP" id="MF_00639">
    <property type="entry name" value="MurD"/>
    <property type="match status" value="1"/>
</dbReference>
<dbReference type="GO" id="GO:0009252">
    <property type="term" value="P:peptidoglycan biosynthetic process"/>
    <property type="evidence" value="ECO:0007669"/>
    <property type="project" value="UniProtKB-UniRule"/>
</dbReference>
<keyword evidence="7 8" id="KW-0131">Cell cycle</keyword>
<dbReference type="UniPathway" id="UPA00219"/>
<dbReference type="PANTHER" id="PTHR43692:SF1">
    <property type="entry name" value="UDP-N-ACETYLMURAMOYLALANINE--D-GLUTAMATE LIGASE"/>
    <property type="match status" value="1"/>
</dbReference>